<sequence length="533" mass="57599">MASGSRLPSSRPPASKARPMSMFEVPSHHMKKLQNLGDGDDIGDIDVPPSGASAKQAKRRSLLPTFSRKQSPDNDNERVGTIREDTSDSEVNTRAGAMDERKAMPPPPKPARPTSMRLPGSVPARTSSIHTRVPSKESTGTSARSNRAPTPSSGGAAKADNAIKRTGSTKLPQSPRTGGPAAPPAQQAIPTRGSSTRATASTTAQKRSSIAAKPSFADRPSSRSTQPSPAPASPPGQSSQRPSTRSSQMPPPSRPTFSTYQQHYSPAKSTLPKPGLPATKPAKSAAPASIEPDVPMTLDVALEQIELIQLSLVHEGAAQVMQAFEASAKSKLSKRHARLRKQYEDIRAHEQQHRRAVNLNALESWCPDAALMAEHLQTLSRIVTDLRAHTDPGSRHSELVETFDDWATKAEELLLNDQHPATFIEALPESWRAIHTSLALKLRSIQRDISVLPPPPPRHGADSPSSLETILENCSSLVDSMLKELDTMTKLQKEVLQRGKARIDEQINALMAAYQQAQGEEKGNWVPAWQSVS</sequence>
<protein>
    <submittedName>
        <fullName evidence="2">Uncharacterized protein</fullName>
    </submittedName>
</protein>
<feature type="compositionally biased region" description="Low complexity" evidence="1">
    <location>
        <begin position="1"/>
        <end position="21"/>
    </location>
</feature>
<dbReference type="RefSeq" id="XP_047756435.1">
    <property type="nucleotide sequence ID" value="XM_047899611.1"/>
</dbReference>
<feature type="compositionally biased region" description="Low complexity" evidence="1">
    <location>
        <begin position="175"/>
        <end position="209"/>
    </location>
</feature>
<dbReference type="EMBL" id="CP090163">
    <property type="protein sequence ID" value="UJO12069.1"/>
    <property type="molecule type" value="Genomic_DNA"/>
</dbReference>
<proteinExistence type="predicted"/>
<feature type="compositionally biased region" description="Low complexity" evidence="1">
    <location>
        <begin position="235"/>
        <end position="248"/>
    </location>
</feature>
<dbReference type="GeneID" id="71980341"/>
<dbReference type="OMA" id="WKDECAG"/>
<feature type="compositionally biased region" description="Polar residues" evidence="1">
    <location>
        <begin position="124"/>
        <end position="153"/>
    </location>
</feature>
<evidence type="ECO:0000313" key="2">
    <source>
        <dbReference type="EMBL" id="UJO12069.1"/>
    </source>
</evidence>
<feature type="region of interest" description="Disordered" evidence="1">
    <location>
        <begin position="1"/>
        <end position="290"/>
    </location>
</feature>
<evidence type="ECO:0000313" key="3">
    <source>
        <dbReference type="Proteomes" id="UP000756132"/>
    </source>
</evidence>
<organism evidence="2 3">
    <name type="scientific">Passalora fulva</name>
    <name type="common">Tomato leaf mold</name>
    <name type="synonym">Cladosporium fulvum</name>
    <dbReference type="NCBI Taxonomy" id="5499"/>
    <lineage>
        <taxon>Eukaryota</taxon>
        <taxon>Fungi</taxon>
        <taxon>Dikarya</taxon>
        <taxon>Ascomycota</taxon>
        <taxon>Pezizomycotina</taxon>
        <taxon>Dothideomycetes</taxon>
        <taxon>Dothideomycetidae</taxon>
        <taxon>Mycosphaerellales</taxon>
        <taxon>Mycosphaerellaceae</taxon>
        <taxon>Fulvia</taxon>
    </lineage>
</organism>
<reference evidence="2" key="2">
    <citation type="journal article" date="2022" name="Microb. Genom.">
        <title>A chromosome-scale genome assembly of the tomato pathogen Cladosporium fulvum reveals a compartmentalized genome architecture and the presence of a dispensable chromosome.</title>
        <authorList>
            <person name="Zaccaron A.Z."/>
            <person name="Chen L.H."/>
            <person name="Samaras A."/>
            <person name="Stergiopoulos I."/>
        </authorList>
    </citation>
    <scope>NUCLEOTIDE SEQUENCE</scope>
    <source>
        <strain evidence="2">Race5_Kim</strain>
    </source>
</reference>
<name>A0A9Q8L7C5_PASFU</name>
<accession>A0A9Q8L7C5</accession>
<feature type="compositionally biased region" description="Basic and acidic residues" evidence="1">
    <location>
        <begin position="70"/>
        <end position="86"/>
    </location>
</feature>
<feature type="compositionally biased region" description="Polar residues" evidence="1">
    <location>
        <begin position="256"/>
        <end position="268"/>
    </location>
</feature>
<dbReference type="AlphaFoldDB" id="A0A9Q8L7C5"/>
<dbReference type="Proteomes" id="UP000756132">
    <property type="component" value="Chromosome 1"/>
</dbReference>
<gene>
    <name evidence="2" type="ORF">CLAFUR5_00463</name>
</gene>
<dbReference type="KEGG" id="ffu:CLAFUR5_00463"/>
<reference evidence="2" key="1">
    <citation type="submission" date="2021-12" db="EMBL/GenBank/DDBJ databases">
        <authorList>
            <person name="Zaccaron A."/>
            <person name="Stergiopoulos I."/>
        </authorList>
    </citation>
    <scope>NUCLEOTIDE SEQUENCE</scope>
    <source>
        <strain evidence="2">Race5_Kim</strain>
    </source>
</reference>
<keyword evidence="3" id="KW-1185">Reference proteome</keyword>
<dbReference type="OrthoDB" id="5429993at2759"/>
<evidence type="ECO:0000256" key="1">
    <source>
        <dbReference type="SAM" id="MobiDB-lite"/>
    </source>
</evidence>
<feature type="compositionally biased region" description="Low complexity" evidence="1">
    <location>
        <begin position="277"/>
        <end position="289"/>
    </location>
</feature>